<dbReference type="Proteomes" id="UP000436016">
    <property type="component" value="Unassembled WGS sequence"/>
</dbReference>
<dbReference type="InterPro" id="IPR036527">
    <property type="entry name" value="SCP2_sterol-bd_dom_sf"/>
</dbReference>
<proteinExistence type="predicted"/>
<dbReference type="RefSeq" id="WP_160851104.1">
    <property type="nucleotide sequence ID" value="NZ_WUWG01000001.1"/>
</dbReference>
<organism evidence="2 3">
    <name type="scientific">Oceanomicrobium pacificus</name>
    <dbReference type="NCBI Taxonomy" id="2692916"/>
    <lineage>
        <taxon>Bacteria</taxon>
        <taxon>Pseudomonadati</taxon>
        <taxon>Pseudomonadota</taxon>
        <taxon>Alphaproteobacteria</taxon>
        <taxon>Rhodobacterales</taxon>
        <taxon>Paracoccaceae</taxon>
        <taxon>Oceanomicrobium</taxon>
    </lineage>
</organism>
<name>A0A6B0TSS8_9RHOB</name>
<gene>
    <name evidence="2" type="ORF">GSH16_01240</name>
</gene>
<evidence type="ECO:0000259" key="1">
    <source>
        <dbReference type="Pfam" id="PF02036"/>
    </source>
</evidence>
<evidence type="ECO:0000313" key="3">
    <source>
        <dbReference type="Proteomes" id="UP000436016"/>
    </source>
</evidence>
<dbReference type="EMBL" id="WUWG01000001">
    <property type="protein sequence ID" value="MXU64053.1"/>
    <property type="molecule type" value="Genomic_DNA"/>
</dbReference>
<dbReference type="AlphaFoldDB" id="A0A6B0TSS8"/>
<protein>
    <submittedName>
        <fullName evidence="2">Sterol carrier protein</fullName>
    </submittedName>
</protein>
<comment type="caution">
    <text evidence="2">The sequence shown here is derived from an EMBL/GenBank/DDBJ whole genome shotgun (WGS) entry which is preliminary data.</text>
</comment>
<reference evidence="2 3" key="1">
    <citation type="submission" date="2019-12" db="EMBL/GenBank/DDBJ databases">
        <title>Strain KN286 was isolated from seawater, which was collected from Caroline Seamount in the tropical western Pacific.</title>
        <authorList>
            <person name="Wang Q."/>
        </authorList>
    </citation>
    <scope>NUCLEOTIDE SEQUENCE [LARGE SCALE GENOMIC DNA]</scope>
    <source>
        <strain evidence="2 3">KN286</strain>
    </source>
</reference>
<sequence length="95" mass="10052">MPLSRIAESLQKGMPPQGLPSSIKFDCGADGVLVLTGAQVLRDDQPTDCTIRISADNLDKLLRGKLNPMTGVMMGKLKLSGDATAALQLSKLLKS</sequence>
<dbReference type="InterPro" id="IPR003033">
    <property type="entry name" value="SCP2_sterol-bd_dom"/>
</dbReference>
<dbReference type="SUPFAM" id="SSF55718">
    <property type="entry name" value="SCP-like"/>
    <property type="match status" value="1"/>
</dbReference>
<evidence type="ECO:0000313" key="2">
    <source>
        <dbReference type="EMBL" id="MXU64053.1"/>
    </source>
</evidence>
<dbReference type="Pfam" id="PF02036">
    <property type="entry name" value="SCP2"/>
    <property type="match status" value="1"/>
</dbReference>
<feature type="domain" description="SCP2" evidence="1">
    <location>
        <begin position="26"/>
        <end position="94"/>
    </location>
</feature>
<accession>A0A6B0TSS8</accession>
<keyword evidence="3" id="KW-1185">Reference proteome</keyword>
<dbReference type="Gene3D" id="3.30.1050.10">
    <property type="entry name" value="SCP2 sterol-binding domain"/>
    <property type="match status" value="1"/>
</dbReference>